<keyword evidence="1" id="KW-1133">Transmembrane helix</keyword>
<dbReference type="PANTHER" id="PTHR30199">
    <property type="entry name" value="MFS FAMILY TRANSPORTER, PREDICTED SUBSTRATE BENZOATE"/>
    <property type="match status" value="1"/>
</dbReference>
<dbReference type="PROSITE" id="PS51257">
    <property type="entry name" value="PROKAR_LIPOPROTEIN"/>
    <property type="match status" value="1"/>
</dbReference>
<gene>
    <name evidence="3" type="ORF">ACFPYJ_00840</name>
</gene>
<evidence type="ECO:0000256" key="2">
    <source>
        <dbReference type="SAM" id="SignalP"/>
    </source>
</evidence>
<sequence>MGTKTIMTGFMSALLACTGGAIMVVQAAETAGLSKGELVSWFTSAYVIGGLLNLLLTLKYKVPFAGAHSITATAFLGTTAIGFSYPQLAGAFVMSGVLILLAGVSGIFAKVIDFIPKPLIDALLAGVLLSYVIGIIPAAVELPYAGLLAGIGYFLIPRVSKRLPPALCSLLLGLIGLSFEYRYPTLPHVEFIPPLTVIPHFTMEGLLSIAVPMSVLILSNDLAVALASLKGNQFHPPVNKILTASGFASIVAGLFGGNAATVGGLMSALCSSAEAGPKGKRYGAALISSLIVIGFGALSWRVIDMINALPSPFVTMMTGFSLMGLFLKGLKSSFSDRVLFIPVLVTFSIAALHVNMLCVSTPVWALLAGMAMLKLLKRRNVTP</sequence>
<organism evidence="3 4">
    <name type="scientific">Paenibacillus solisilvae</name>
    <dbReference type="NCBI Taxonomy" id="2486751"/>
    <lineage>
        <taxon>Bacteria</taxon>
        <taxon>Bacillati</taxon>
        <taxon>Bacillota</taxon>
        <taxon>Bacilli</taxon>
        <taxon>Bacillales</taxon>
        <taxon>Paenibacillaceae</taxon>
        <taxon>Paenibacillus</taxon>
    </lineage>
</organism>
<keyword evidence="1" id="KW-0812">Transmembrane</keyword>
<dbReference type="PANTHER" id="PTHR30199:SF0">
    <property type="entry name" value="INNER MEMBRANE PROTEIN YDCO"/>
    <property type="match status" value="1"/>
</dbReference>
<feature type="transmembrane region" description="Helical" evidence="1">
    <location>
        <begin position="307"/>
        <end position="327"/>
    </location>
</feature>
<dbReference type="InterPro" id="IPR004711">
    <property type="entry name" value="Benzoate_Transporter"/>
</dbReference>
<evidence type="ECO:0000256" key="1">
    <source>
        <dbReference type="SAM" id="Phobius"/>
    </source>
</evidence>
<dbReference type="RefSeq" id="WP_379186132.1">
    <property type="nucleotide sequence ID" value="NZ_JBHSOW010000005.1"/>
</dbReference>
<feature type="transmembrane region" description="Helical" evidence="1">
    <location>
        <begin position="205"/>
        <end position="229"/>
    </location>
</feature>
<accession>A0ABW0VP70</accession>
<feature type="transmembrane region" description="Helical" evidence="1">
    <location>
        <begin position="65"/>
        <end position="85"/>
    </location>
</feature>
<keyword evidence="1" id="KW-0472">Membrane</keyword>
<feature type="transmembrane region" description="Helical" evidence="1">
    <location>
        <begin position="241"/>
        <end position="262"/>
    </location>
</feature>
<dbReference type="Pfam" id="PF03594">
    <property type="entry name" value="BenE"/>
    <property type="match status" value="1"/>
</dbReference>
<proteinExistence type="predicted"/>
<feature type="transmembrane region" description="Helical" evidence="1">
    <location>
        <begin position="119"/>
        <end position="136"/>
    </location>
</feature>
<keyword evidence="4" id="KW-1185">Reference proteome</keyword>
<feature type="transmembrane region" description="Helical" evidence="1">
    <location>
        <begin position="339"/>
        <end position="369"/>
    </location>
</feature>
<feature type="transmembrane region" description="Helical" evidence="1">
    <location>
        <begin position="38"/>
        <end position="58"/>
    </location>
</feature>
<feature type="transmembrane region" description="Helical" evidence="1">
    <location>
        <begin position="282"/>
        <end position="300"/>
    </location>
</feature>
<feature type="signal peptide" evidence="2">
    <location>
        <begin position="1"/>
        <end position="27"/>
    </location>
</feature>
<comment type="caution">
    <text evidence="3">The sequence shown here is derived from an EMBL/GenBank/DDBJ whole genome shotgun (WGS) entry which is preliminary data.</text>
</comment>
<feature type="chain" id="PRO_5045063278" evidence="2">
    <location>
        <begin position="28"/>
        <end position="383"/>
    </location>
</feature>
<evidence type="ECO:0000313" key="4">
    <source>
        <dbReference type="Proteomes" id="UP001596047"/>
    </source>
</evidence>
<protein>
    <submittedName>
        <fullName evidence="3">Benzoate/H(+) symporter BenE family transporter</fullName>
    </submittedName>
</protein>
<reference evidence="4" key="1">
    <citation type="journal article" date="2019" name="Int. J. Syst. Evol. Microbiol.">
        <title>The Global Catalogue of Microorganisms (GCM) 10K type strain sequencing project: providing services to taxonomists for standard genome sequencing and annotation.</title>
        <authorList>
            <consortium name="The Broad Institute Genomics Platform"/>
            <consortium name="The Broad Institute Genome Sequencing Center for Infectious Disease"/>
            <person name="Wu L."/>
            <person name="Ma J."/>
        </authorList>
    </citation>
    <scope>NUCLEOTIDE SEQUENCE [LARGE SCALE GENOMIC DNA]</scope>
    <source>
        <strain evidence="4">CGMCC 1.3240</strain>
    </source>
</reference>
<dbReference type="EMBL" id="JBHSOW010000005">
    <property type="protein sequence ID" value="MFC5647685.1"/>
    <property type="molecule type" value="Genomic_DNA"/>
</dbReference>
<evidence type="ECO:0000313" key="3">
    <source>
        <dbReference type="EMBL" id="MFC5647685.1"/>
    </source>
</evidence>
<name>A0ABW0VP70_9BACL</name>
<feature type="transmembrane region" description="Helical" evidence="1">
    <location>
        <begin position="91"/>
        <end position="112"/>
    </location>
</feature>
<keyword evidence="2" id="KW-0732">Signal</keyword>
<dbReference type="Proteomes" id="UP001596047">
    <property type="component" value="Unassembled WGS sequence"/>
</dbReference>